<sequence length="523" mass="58188">MNQKQVGSFTQPMSLHKKFLVLIVTFSALLEIIDSTIVNVATPDIMGNLGTTLDQISWATNAYSISNLLTVIIAPWLANKLGRRNYIVGSMLIFTLCSYFCGQATNVWELVFFRFLQGAGGGAFLVTGQTIVIESFPKEKLQMANALFTMGLILGPALGPVLGGYLVESFSWPYIFYINIPLGIIATIGLYSLVEDSPYRNKNAKIDKVQYTFLALFVMSFITVLENGEREDWFAEPYIVVLTIIACITLLCYIFSSLKSKHPVINFHLFKDKNFAIFNIVNILSSIGMYSSTFSAPIFTQQILGYSPLQNALLILPATTLGLLLTPWVGKIPKKMSYLIAANLLSSVAIITFASLFFHSTPDISGHRITTMYIIRSLGFTLLFSPLSTLMFMNIKPENLSDASSTYSTIRKLSQTMGVAFTSTFIAQRLPVKEQQIGTMVQASSVGYQHRLHELIDKLQGMGHSLTEATSKAQQLLHSSYVEQFTFAGYRDAYAITLFSFLTCIIIVTLYTAYLLKEKGEKK</sequence>
<reference evidence="1" key="1">
    <citation type="submission" date="2021-08" db="EMBL/GenBank/DDBJ databases">
        <title>Novel anaerobic bacterium isolated from sea squirt in East Sea, Republic of Korea.</title>
        <authorList>
            <person name="Nguyen T.H."/>
            <person name="Li Z."/>
            <person name="Lee Y.-J."/>
            <person name="Ko J."/>
            <person name="Kim S.-G."/>
        </authorList>
    </citation>
    <scope>NUCLEOTIDE SEQUENCE</scope>
    <source>
        <strain evidence="1">KCTC 25031</strain>
    </source>
</reference>
<evidence type="ECO:0000313" key="1">
    <source>
        <dbReference type="EMBL" id="QZE13873.1"/>
    </source>
</evidence>
<accession>A0AC61NE78</accession>
<dbReference type="Proteomes" id="UP000826212">
    <property type="component" value="Chromosome"/>
</dbReference>
<evidence type="ECO:0000313" key="2">
    <source>
        <dbReference type="Proteomes" id="UP000826212"/>
    </source>
</evidence>
<dbReference type="EMBL" id="CP081303">
    <property type="protein sequence ID" value="QZE13873.1"/>
    <property type="molecule type" value="Genomic_DNA"/>
</dbReference>
<protein>
    <submittedName>
        <fullName evidence="1">DHA2 family efflux MFS transporter permease subunit</fullName>
    </submittedName>
</protein>
<organism evidence="1 2">
    <name type="scientific">Halosquirtibacter laminarini</name>
    <dbReference type="NCBI Taxonomy" id="3374600"/>
    <lineage>
        <taxon>Bacteria</taxon>
        <taxon>Pseudomonadati</taxon>
        <taxon>Bacteroidota</taxon>
        <taxon>Bacteroidia</taxon>
        <taxon>Marinilabiliales</taxon>
        <taxon>Prolixibacteraceae</taxon>
        <taxon>Halosquirtibacter</taxon>
    </lineage>
</organism>
<proteinExistence type="predicted"/>
<keyword evidence="2" id="KW-1185">Reference proteome</keyword>
<gene>
    <name evidence="1" type="ORF">K4L44_15190</name>
</gene>
<name>A0AC61NE78_9BACT</name>